<accession>A0A9W6BPJ8</accession>
<comment type="caution">
    <text evidence="2">The sequence shown here is derived from an EMBL/GenBank/DDBJ whole genome shotgun (WGS) entry which is preliminary data.</text>
</comment>
<evidence type="ECO:0000313" key="3">
    <source>
        <dbReference type="Proteomes" id="UP001165080"/>
    </source>
</evidence>
<gene>
    <name evidence="2" type="primary">PLESTB004321</name>
    <name evidence="2" type="ORF">PLESTB_001001000</name>
</gene>
<feature type="region of interest" description="Disordered" evidence="1">
    <location>
        <begin position="1"/>
        <end position="51"/>
    </location>
</feature>
<name>A0A9W6BPJ8_9CHLO</name>
<reference evidence="2 3" key="1">
    <citation type="journal article" date="2023" name="Commun. Biol.">
        <title>Reorganization of the ancestral sex-determining regions during the evolution of trioecy in Pleodorina starrii.</title>
        <authorList>
            <person name="Takahashi K."/>
            <person name="Suzuki S."/>
            <person name="Kawai-Toyooka H."/>
            <person name="Yamamoto K."/>
            <person name="Hamaji T."/>
            <person name="Ootsuki R."/>
            <person name="Yamaguchi H."/>
            <person name="Kawachi M."/>
            <person name="Higashiyama T."/>
            <person name="Nozaki H."/>
        </authorList>
    </citation>
    <scope>NUCLEOTIDE SEQUENCE [LARGE SCALE GENOMIC DNA]</scope>
    <source>
        <strain evidence="2 3">NIES-4479</strain>
    </source>
</reference>
<dbReference type="AlphaFoldDB" id="A0A9W6BPJ8"/>
<sequence length="250" mass="23440">MNNDTIPAAVSAMPPPPRSRSGSARHGPGSLAASTPPAGAEPSLGPRAGSGNAGGGALLLPQLSALDPASRLRIYSLYSDALVERSAQWHQQGRGQGQGHTPVQAAGSADAAAGSAAAAATVAAAAAAVSALPPSELFAVMTGQLEWEVLLGDVGSAGEDGGTAVLPATSPDAAGGFAEGVSQGSRQVVPMGGSDAAAAGLAAEGRTAAGGRGSTAGGAGGLLAAGEQLAEPAGVLASARGGAAAAGSVA</sequence>
<dbReference type="EMBL" id="BRXU01000013">
    <property type="protein sequence ID" value="GLC55565.1"/>
    <property type="molecule type" value="Genomic_DNA"/>
</dbReference>
<dbReference type="Proteomes" id="UP001165080">
    <property type="component" value="Unassembled WGS sequence"/>
</dbReference>
<proteinExistence type="predicted"/>
<keyword evidence="3" id="KW-1185">Reference proteome</keyword>
<organism evidence="2 3">
    <name type="scientific">Pleodorina starrii</name>
    <dbReference type="NCBI Taxonomy" id="330485"/>
    <lineage>
        <taxon>Eukaryota</taxon>
        <taxon>Viridiplantae</taxon>
        <taxon>Chlorophyta</taxon>
        <taxon>core chlorophytes</taxon>
        <taxon>Chlorophyceae</taxon>
        <taxon>CS clade</taxon>
        <taxon>Chlamydomonadales</taxon>
        <taxon>Volvocaceae</taxon>
        <taxon>Pleodorina</taxon>
    </lineage>
</organism>
<feature type="compositionally biased region" description="Low complexity" evidence="1">
    <location>
        <begin position="19"/>
        <end position="30"/>
    </location>
</feature>
<protein>
    <submittedName>
        <fullName evidence="2">Uncharacterized protein</fullName>
    </submittedName>
</protein>
<evidence type="ECO:0000313" key="2">
    <source>
        <dbReference type="EMBL" id="GLC55565.1"/>
    </source>
</evidence>
<evidence type="ECO:0000256" key="1">
    <source>
        <dbReference type="SAM" id="MobiDB-lite"/>
    </source>
</evidence>